<name>A0A6G1DCF2_9ORYZ</name>
<gene>
    <name evidence="2" type="ORF">E2562_001317</name>
</gene>
<keyword evidence="3" id="KW-1185">Reference proteome</keyword>
<keyword evidence="1" id="KW-0812">Transmembrane</keyword>
<sequence>MAPVAMLSSPLIALAAGVAAALAIIWLVRLVSTKRRNAISCPREAEARLPPGSRGLLILGETLEFFTQSPSLDLPAFFIKRRLDRGEEEPVASLQLLAPSMNI</sequence>
<evidence type="ECO:0000313" key="3">
    <source>
        <dbReference type="Proteomes" id="UP000479710"/>
    </source>
</evidence>
<organism evidence="2 3">
    <name type="scientific">Oryza meyeriana var. granulata</name>
    <dbReference type="NCBI Taxonomy" id="110450"/>
    <lineage>
        <taxon>Eukaryota</taxon>
        <taxon>Viridiplantae</taxon>
        <taxon>Streptophyta</taxon>
        <taxon>Embryophyta</taxon>
        <taxon>Tracheophyta</taxon>
        <taxon>Spermatophyta</taxon>
        <taxon>Magnoliopsida</taxon>
        <taxon>Liliopsida</taxon>
        <taxon>Poales</taxon>
        <taxon>Poaceae</taxon>
        <taxon>BOP clade</taxon>
        <taxon>Oryzoideae</taxon>
        <taxon>Oryzeae</taxon>
        <taxon>Oryzinae</taxon>
        <taxon>Oryza</taxon>
        <taxon>Oryza meyeriana</taxon>
    </lineage>
</organism>
<evidence type="ECO:0000256" key="1">
    <source>
        <dbReference type="SAM" id="Phobius"/>
    </source>
</evidence>
<dbReference type="OrthoDB" id="690733at2759"/>
<proteinExistence type="predicted"/>
<comment type="caution">
    <text evidence="2">The sequence shown here is derived from an EMBL/GenBank/DDBJ whole genome shotgun (WGS) entry which is preliminary data.</text>
</comment>
<dbReference type="Proteomes" id="UP000479710">
    <property type="component" value="Unassembled WGS sequence"/>
</dbReference>
<protein>
    <submittedName>
        <fullName evidence="2">Uncharacterized protein</fullName>
    </submittedName>
</protein>
<accession>A0A6G1DCF2</accession>
<dbReference type="AlphaFoldDB" id="A0A6G1DCF2"/>
<dbReference type="EMBL" id="SPHZ02000006">
    <property type="protein sequence ID" value="KAF0910081.1"/>
    <property type="molecule type" value="Genomic_DNA"/>
</dbReference>
<keyword evidence="1" id="KW-1133">Transmembrane helix</keyword>
<keyword evidence="1" id="KW-0472">Membrane</keyword>
<reference evidence="2 3" key="1">
    <citation type="submission" date="2019-11" db="EMBL/GenBank/DDBJ databases">
        <title>Whole genome sequence of Oryza granulata.</title>
        <authorList>
            <person name="Li W."/>
        </authorList>
    </citation>
    <scope>NUCLEOTIDE SEQUENCE [LARGE SCALE GENOMIC DNA]</scope>
    <source>
        <strain evidence="3">cv. Menghai</strain>
        <tissue evidence="2">Leaf</tissue>
    </source>
</reference>
<evidence type="ECO:0000313" key="2">
    <source>
        <dbReference type="EMBL" id="KAF0910081.1"/>
    </source>
</evidence>
<feature type="transmembrane region" description="Helical" evidence="1">
    <location>
        <begin position="6"/>
        <end position="28"/>
    </location>
</feature>